<protein>
    <submittedName>
        <fullName evidence="1">Uncharacterized protein</fullName>
    </submittedName>
</protein>
<dbReference type="WBParaSite" id="maker-PairedContig_1917-snap-gene-1.28-mRNA-1">
    <property type="protein sequence ID" value="maker-PairedContig_1917-snap-gene-1.28-mRNA-1"/>
    <property type="gene ID" value="maker-PairedContig_1917-snap-gene-1.28"/>
</dbReference>
<organism evidence="1">
    <name type="scientific">Wuchereria bancrofti</name>
    <dbReference type="NCBI Taxonomy" id="6293"/>
    <lineage>
        <taxon>Eukaryota</taxon>
        <taxon>Metazoa</taxon>
        <taxon>Ecdysozoa</taxon>
        <taxon>Nematoda</taxon>
        <taxon>Chromadorea</taxon>
        <taxon>Rhabditida</taxon>
        <taxon>Spirurina</taxon>
        <taxon>Spiruromorpha</taxon>
        <taxon>Filarioidea</taxon>
        <taxon>Onchocercidae</taxon>
        <taxon>Wuchereria</taxon>
    </lineage>
</organism>
<name>A0A1I8EGA5_WUCBA</name>
<proteinExistence type="predicted"/>
<sequence>MFKLREELWPNKPSNLAYGQISQFNKNRSNNIINNAAVIITAKRNLGIKLIKQLYDTKWMKWQMKTNERSCCIEKRMFRYDLIHSKNFDEILRIICIFFMAEVKPKLRRVVTFTKNNHRWSRTFDENDLRKEEEPKGKCHERVEIDRKDVSDNGSKNAAFKRNIHADMHCCINVFRNDILIDKRI</sequence>
<evidence type="ECO:0000313" key="1">
    <source>
        <dbReference type="WBParaSite" id="maker-PairedContig_1917-snap-gene-1.28-mRNA-1"/>
    </source>
</evidence>
<reference evidence="1" key="1">
    <citation type="submission" date="2016-11" db="UniProtKB">
        <authorList>
            <consortium name="WormBaseParasite"/>
        </authorList>
    </citation>
    <scope>IDENTIFICATION</scope>
    <source>
        <strain evidence="1">pt0022</strain>
    </source>
</reference>
<dbReference type="AlphaFoldDB" id="A0A1I8EGA5"/>
<accession>A0A1I8EGA5</accession>